<dbReference type="SUPFAM" id="SSF54637">
    <property type="entry name" value="Thioesterase/thiol ester dehydrase-isomerase"/>
    <property type="match status" value="2"/>
</dbReference>
<dbReference type="InterPro" id="IPR029069">
    <property type="entry name" value="HotDog_dom_sf"/>
</dbReference>
<evidence type="ECO:0000313" key="4">
    <source>
        <dbReference type="Proteomes" id="UP000256343"/>
    </source>
</evidence>
<dbReference type="OrthoDB" id="5174360at2"/>
<dbReference type="Proteomes" id="UP000256343">
    <property type="component" value="Unassembled WGS sequence"/>
</dbReference>
<dbReference type="EMBL" id="UFQQ01000010">
    <property type="protein sequence ID" value="SSW91044.1"/>
    <property type="molecule type" value="Genomic_DNA"/>
</dbReference>
<accession>A0A336JTU0</accession>
<evidence type="ECO:0000313" key="3">
    <source>
        <dbReference type="Proteomes" id="UP000252631"/>
    </source>
</evidence>
<reference evidence="2 3" key="1">
    <citation type="submission" date="2017-08" db="EMBL/GenBank/DDBJ databases">
        <authorList>
            <person name="de Groot N.N."/>
        </authorList>
    </citation>
    <scope>NUCLEOTIDE SEQUENCE [LARGE SCALE GENOMIC DNA]</scope>
    <source>
        <strain evidence="2 3">JA575</strain>
    </source>
</reference>
<protein>
    <recommendedName>
        <fullName evidence="5">MaoC dehydratase-like protein</fullName>
    </recommendedName>
</protein>
<evidence type="ECO:0000313" key="2">
    <source>
        <dbReference type="EMBL" id="SSW91044.1"/>
    </source>
</evidence>
<evidence type="ECO:0008006" key="5">
    <source>
        <dbReference type="Google" id="ProtNLM"/>
    </source>
</evidence>
<keyword evidence="4" id="KW-1185">Reference proteome</keyword>
<reference evidence="1 4" key="2">
    <citation type="submission" date="2018-07" db="EMBL/GenBank/DDBJ databases">
        <title>Genomic Encyclopedia of Archaeal and Bacterial Type Strains, Phase II (KMG-II): from individual species to whole genera.</title>
        <authorList>
            <person name="Goeker M."/>
        </authorList>
    </citation>
    <scope>NUCLEOTIDE SEQUENCE [LARGE SCALE GENOMIC DNA]</scope>
    <source>
        <strain evidence="1 4">JA575</strain>
    </source>
</reference>
<name>A0A336JTU0_9BRAD</name>
<sequence>MAASLAPWRVSAFNTAKQSENKMHDDTVARRFGFSGGLVPGVEVMAYMMHLPIARWGRDFLERGLIEARFVRPVYDGETATVTGEEQGEGVALVVESRGELCATGSASLPARAPTFDLSAYPETAAAANRPPVDASSFPLGQWLGTTPVSWGGAKLRAYLDEIRETDPIYQSDELIHPGTLQRIMNRVLVDNVMLGPWIHVGSKMQLLAAARGDDVLTARAKVVANYDKKGHRFAEFDALIVANGDRPVAHCHHVAIFAPRQQAAA</sequence>
<dbReference type="AlphaFoldDB" id="A0A336JTU0"/>
<dbReference type="Proteomes" id="UP000252631">
    <property type="component" value="Unassembled WGS sequence"/>
</dbReference>
<dbReference type="RefSeq" id="WP_114358109.1">
    <property type="nucleotide sequence ID" value="NZ_QRDT01000010.1"/>
</dbReference>
<dbReference type="Gene3D" id="3.10.129.10">
    <property type="entry name" value="Hotdog Thioesterase"/>
    <property type="match status" value="2"/>
</dbReference>
<dbReference type="EMBL" id="QRDT01000010">
    <property type="protein sequence ID" value="RED34375.1"/>
    <property type="molecule type" value="Genomic_DNA"/>
</dbReference>
<gene>
    <name evidence="1" type="ORF">BJ125_11011</name>
    <name evidence="2" type="ORF">SAMN05892882_11011</name>
</gene>
<evidence type="ECO:0000313" key="1">
    <source>
        <dbReference type="EMBL" id="RED34375.1"/>
    </source>
</evidence>
<proteinExistence type="predicted"/>
<organism evidence="2 3">
    <name type="scientific">Rhodopseudomonas pentothenatexigens</name>
    <dbReference type="NCBI Taxonomy" id="999699"/>
    <lineage>
        <taxon>Bacteria</taxon>
        <taxon>Pseudomonadati</taxon>
        <taxon>Pseudomonadota</taxon>
        <taxon>Alphaproteobacteria</taxon>
        <taxon>Hyphomicrobiales</taxon>
        <taxon>Nitrobacteraceae</taxon>
        <taxon>Rhodopseudomonas</taxon>
    </lineage>
</organism>